<evidence type="ECO:0000256" key="7">
    <source>
        <dbReference type="RuleBase" id="RU003934"/>
    </source>
</evidence>
<name>A0A498R6S8_9FIRM</name>
<dbReference type="GO" id="GO:1990904">
    <property type="term" value="C:ribonucleoprotein complex"/>
    <property type="evidence" value="ECO:0007669"/>
    <property type="project" value="UniProtKB-KW"/>
</dbReference>
<dbReference type="NCBIfam" id="NF004359">
    <property type="entry name" value="PRK05738.1-3"/>
    <property type="match status" value="1"/>
</dbReference>
<dbReference type="InterPro" id="IPR012678">
    <property type="entry name" value="Ribosomal_uL23/eL15/eS24_sf"/>
</dbReference>
<evidence type="ECO:0000313" key="9">
    <source>
        <dbReference type="Proteomes" id="UP000277811"/>
    </source>
</evidence>
<dbReference type="GO" id="GO:0003735">
    <property type="term" value="F:structural constituent of ribosome"/>
    <property type="evidence" value="ECO:0007669"/>
    <property type="project" value="InterPro"/>
</dbReference>
<comment type="similarity">
    <text evidence="1 6 7">Belongs to the universal ribosomal protein uL23 family.</text>
</comment>
<gene>
    <name evidence="6" type="primary">rplW</name>
    <name evidence="8" type="ORF">LUCI_0044</name>
</gene>
<evidence type="ECO:0000256" key="5">
    <source>
        <dbReference type="ARBA" id="ARBA00023274"/>
    </source>
</evidence>
<dbReference type="GO" id="GO:0019843">
    <property type="term" value="F:rRNA binding"/>
    <property type="evidence" value="ECO:0007669"/>
    <property type="project" value="UniProtKB-UniRule"/>
</dbReference>
<sequence>MAVNPRDVLIRPLITEKATSLMQENKYTFVVAPKANKVEIRQAVEQIFKVKVLAVNTIRVMGKTKRMGRFEGKRPDYKKAIVKLAPGERIEFFEGV</sequence>
<evidence type="ECO:0000256" key="1">
    <source>
        <dbReference type="ARBA" id="ARBA00006700"/>
    </source>
</evidence>
<dbReference type="EMBL" id="UPPP01000051">
    <property type="protein sequence ID" value="VBB04838.1"/>
    <property type="molecule type" value="Genomic_DNA"/>
</dbReference>
<evidence type="ECO:0000313" key="8">
    <source>
        <dbReference type="EMBL" id="VBB04838.1"/>
    </source>
</evidence>
<dbReference type="GO" id="GO:0005840">
    <property type="term" value="C:ribosome"/>
    <property type="evidence" value="ECO:0007669"/>
    <property type="project" value="UniProtKB-KW"/>
</dbReference>
<dbReference type="Proteomes" id="UP000277811">
    <property type="component" value="Unassembled WGS sequence"/>
</dbReference>
<dbReference type="HAMAP" id="MF_01369_B">
    <property type="entry name" value="Ribosomal_uL23_B"/>
    <property type="match status" value="1"/>
</dbReference>
<dbReference type="PROSITE" id="PS00050">
    <property type="entry name" value="RIBOSOMAL_L23"/>
    <property type="match status" value="1"/>
</dbReference>
<dbReference type="AlphaFoldDB" id="A0A498R6S8"/>
<accession>A0A498R6S8</accession>
<comment type="function">
    <text evidence="6">One of the early assembly proteins it binds 23S rRNA. One of the proteins that surrounds the polypeptide exit tunnel on the outside of the ribosome. Forms the main docking site for trigger factor binding to the ribosome.</text>
</comment>
<organism evidence="8 9">
    <name type="scientific">Lucifera butyrica</name>
    <dbReference type="NCBI Taxonomy" id="1351585"/>
    <lineage>
        <taxon>Bacteria</taxon>
        <taxon>Bacillati</taxon>
        <taxon>Bacillota</taxon>
        <taxon>Negativicutes</taxon>
        <taxon>Veillonellales</taxon>
        <taxon>Veillonellaceae</taxon>
        <taxon>Lucifera</taxon>
    </lineage>
</organism>
<evidence type="ECO:0000256" key="6">
    <source>
        <dbReference type="HAMAP-Rule" id="MF_01369"/>
    </source>
</evidence>
<dbReference type="NCBIfam" id="NF004366">
    <property type="entry name" value="PRK05738.3-2"/>
    <property type="match status" value="1"/>
</dbReference>
<proteinExistence type="inferred from homology"/>
<dbReference type="InterPro" id="IPR012677">
    <property type="entry name" value="Nucleotide-bd_a/b_plait_sf"/>
</dbReference>
<comment type="subunit">
    <text evidence="6">Part of the 50S ribosomal subunit. Contacts protein L29, and trigger factor when it is bound to the ribosome.</text>
</comment>
<dbReference type="FunFam" id="3.30.70.330:FF:000001">
    <property type="entry name" value="50S ribosomal protein L23"/>
    <property type="match status" value="1"/>
</dbReference>
<dbReference type="GO" id="GO:0006412">
    <property type="term" value="P:translation"/>
    <property type="evidence" value="ECO:0007669"/>
    <property type="project" value="UniProtKB-UniRule"/>
</dbReference>
<dbReference type="InterPro" id="IPR013025">
    <property type="entry name" value="Ribosomal_uL23-like"/>
</dbReference>
<dbReference type="PANTHER" id="PTHR11620">
    <property type="entry name" value="60S RIBOSOMAL PROTEIN L23A"/>
    <property type="match status" value="1"/>
</dbReference>
<evidence type="ECO:0000256" key="3">
    <source>
        <dbReference type="ARBA" id="ARBA00022884"/>
    </source>
</evidence>
<protein>
    <recommendedName>
        <fullName evidence="6">Large ribosomal subunit protein uL23</fullName>
    </recommendedName>
</protein>
<dbReference type="NCBIfam" id="NF004363">
    <property type="entry name" value="PRK05738.2-4"/>
    <property type="match status" value="1"/>
</dbReference>
<dbReference type="SUPFAM" id="SSF54189">
    <property type="entry name" value="Ribosomal proteins S24e, L23 and L15e"/>
    <property type="match status" value="1"/>
</dbReference>
<keyword evidence="5 6" id="KW-0687">Ribonucleoprotein</keyword>
<dbReference type="InterPro" id="IPR001014">
    <property type="entry name" value="Ribosomal_uL23_CS"/>
</dbReference>
<keyword evidence="4 6" id="KW-0689">Ribosomal protein</keyword>
<keyword evidence="3 6" id="KW-0694">RNA-binding</keyword>
<keyword evidence="9" id="KW-1185">Reference proteome</keyword>
<reference evidence="8 9" key="1">
    <citation type="submission" date="2018-06" db="EMBL/GenBank/DDBJ databases">
        <authorList>
            <person name="Strepis N."/>
        </authorList>
    </citation>
    <scope>NUCLEOTIDE SEQUENCE [LARGE SCALE GENOMIC DNA]</scope>
    <source>
        <strain evidence="8">LUCI</strain>
    </source>
</reference>
<evidence type="ECO:0000256" key="2">
    <source>
        <dbReference type="ARBA" id="ARBA00022730"/>
    </source>
</evidence>
<keyword evidence="2 6" id="KW-0699">rRNA-binding</keyword>
<dbReference type="Gene3D" id="3.30.70.330">
    <property type="match status" value="1"/>
</dbReference>
<dbReference type="Pfam" id="PF00276">
    <property type="entry name" value="Ribosomal_L23"/>
    <property type="match status" value="1"/>
</dbReference>
<evidence type="ECO:0000256" key="4">
    <source>
        <dbReference type="ARBA" id="ARBA00022980"/>
    </source>
</evidence>